<evidence type="ECO:0000259" key="2">
    <source>
        <dbReference type="Pfam" id="PF09994"/>
    </source>
</evidence>
<dbReference type="Proteomes" id="UP000078396">
    <property type="component" value="Unassembled WGS sequence"/>
</dbReference>
<accession>A0A178LHK0</accession>
<feature type="compositionally biased region" description="Pro residues" evidence="1">
    <location>
        <begin position="334"/>
        <end position="344"/>
    </location>
</feature>
<comment type="caution">
    <text evidence="3">The sequence shown here is derived from an EMBL/GenBank/DDBJ whole genome shotgun (WGS) entry which is preliminary data.</text>
</comment>
<protein>
    <recommendedName>
        <fullName evidence="2">T6SS Phospholipase effector Tle1-like catalytic domain-containing protein</fullName>
    </recommendedName>
</protein>
<organism evidence="3 4">
    <name type="scientific">Mycolicibacterium iranicum</name>
    <name type="common">Mycobacterium iranicum</name>
    <dbReference type="NCBI Taxonomy" id="912594"/>
    <lineage>
        <taxon>Bacteria</taxon>
        <taxon>Bacillati</taxon>
        <taxon>Actinomycetota</taxon>
        <taxon>Actinomycetes</taxon>
        <taxon>Mycobacteriales</taxon>
        <taxon>Mycobacteriaceae</taxon>
        <taxon>Mycolicibacterium</taxon>
    </lineage>
</organism>
<dbReference type="STRING" id="912594.AWC12_07425"/>
<proteinExistence type="predicted"/>
<evidence type="ECO:0000313" key="4">
    <source>
        <dbReference type="Proteomes" id="UP000078396"/>
    </source>
</evidence>
<dbReference type="InterPro" id="IPR018712">
    <property type="entry name" value="Tle1-like_cat"/>
</dbReference>
<dbReference type="RefSeq" id="WP_064284878.1">
    <property type="nucleotide sequence ID" value="NZ_LWCS01000065.1"/>
</dbReference>
<dbReference type="Pfam" id="PF09994">
    <property type="entry name" value="T6SS_Tle1-like_cat"/>
    <property type="match status" value="1"/>
</dbReference>
<dbReference type="PANTHER" id="PTHR33840:SF1">
    <property type="entry name" value="TLE1 PHOSPHOLIPASE DOMAIN-CONTAINING PROTEIN"/>
    <property type="match status" value="1"/>
</dbReference>
<evidence type="ECO:0000256" key="1">
    <source>
        <dbReference type="SAM" id="MobiDB-lite"/>
    </source>
</evidence>
<gene>
    <name evidence="3" type="ORF">A4X20_09390</name>
</gene>
<dbReference type="OrthoDB" id="4378831at2"/>
<name>A0A178LHK0_MYCIR</name>
<evidence type="ECO:0000313" key="3">
    <source>
        <dbReference type="EMBL" id="OAN30203.1"/>
    </source>
</evidence>
<dbReference type="AlphaFoldDB" id="A0A178LHK0"/>
<feature type="region of interest" description="Disordered" evidence="1">
    <location>
        <begin position="324"/>
        <end position="344"/>
    </location>
</feature>
<sequence length="344" mass="36508">MKNIALCFDRSRGIGGTGGTTNATALADLMSAGDDQMVWAPACTAGARDRFRGRRGTVDAARAAIAEAYEFLVAEWSPGDRLFLLGAGRGAACARALAHLLGTVGVLRDDIPGWSVGDLRQYVLSTHVVPRTRRDATDWEHIGRLTARLSGRFTVAVDVHFLGLWDTVALSRAGAAPLVGNVLATRHAVAIDGSWRRSGAQLLRGSGTAVQEVWFRGAHCDVTGGENACAPLAAIALDWVLDGAVRAGALVRQCPQRSVPTAVDALAGSTHTVSFRQIPADANVHASVESYLRAHPSYWRRLPARVTWADTDWAARAERLVPGPVTPPSVTEIPAPPVPELLPG</sequence>
<reference evidence="3 4" key="1">
    <citation type="submission" date="2016-04" db="EMBL/GenBank/DDBJ databases">
        <title>Draft Genome Sequences of Staphylococcus capitis Strain H36, S. capitis Strain H65, S. cohnii Strain H62, S. hominis Strain H69, Mycobacterium iranicum Strain H39, Plantibacter sp. Strain H53, Pseudomonas oryzihabitans Strain H72, and Microbacterium sp. Strain H83, isolated from residential settings.</title>
        <authorList>
            <person name="Lymperopoulou D."/>
            <person name="Adams R.I."/>
            <person name="Lindow S."/>
            <person name="Coil D.A."/>
            <person name="Jospin G."/>
            <person name="Eisen J.A."/>
        </authorList>
    </citation>
    <scope>NUCLEOTIDE SEQUENCE [LARGE SCALE GENOMIC DNA]</scope>
    <source>
        <strain evidence="3 4">H39</strain>
    </source>
</reference>
<dbReference type="EMBL" id="LWCS01000065">
    <property type="protein sequence ID" value="OAN30203.1"/>
    <property type="molecule type" value="Genomic_DNA"/>
</dbReference>
<dbReference type="PANTHER" id="PTHR33840">
    <property type="match status" value="1"/>
</dbReference>
<feature type="domain" description="T6SS Phospholipase effector Tle1-like catalytic" evidence="2">
    <location>
        <begin position="56"/>
        <end position="242"/>
    </location>
</feature>